<dbReference type="PANTHER" id="PTHR47233:SF4">
    <property type="entry name" value="CHEMOTAXIS SIGNAL TRANSDUCTION PROTEIN"/>
    <property type="match status" value="1"/>
</dbReference>
<reference evidence="4" key="1">
    <citation type="submission" date="2021-01" db="EMBL/GenBank/DDBJ databases">
        <title>Genome sequence of strain Noviherbaspirillum sp. DKR-6.</title>
        <authorList>
            <person name="Chaudhary D.K."/>
        </authorList>
    </citation>
    <scope>NUCLEOTIDE SEQUENCE</scope>
    <source>
        <strain evidence="4">DKR-6</strain>
    </source>
</reference>
<dbReference type="InterPro" id="IPR011006">
    <property type="entry name" value="CheY-like_superfamily"/>
</dbReference>
<dbReference type="PROSITE" id="PS50110">
    <property type="entry name" value="RESPONSE_REGULATORY"/>
    <property type="match status" value="1"/>
</dbReference>
<feature type="domain" description="CheW-like" evidence="3">
    <location>
        <begin position="19"/>
        <end position="167"/>
    </location>
</feature>
<proteinExistence type="predicted"/>
<dbReference type="PANTHER" id="PTHR47233">
    <property type="entry name" value="CHEMOTAXIS PROTEIN CHEV"/>
    <property type="match status" value="1"/>
</dbReference>
<evidence type="ECO:0000259" key="2">
    <source>
        <dbReference type="PROSITE" id="PS50110"/>
    </source>
</evidence>
<sequence length="328" mass="35397">MDRIQHDLEERVALTSNNKFELMLFRLGRSRDAEHSELYGINVFKVRELMAMPAINTVAGSSPYVMGVVNIRGQIIPVLDLPALVGCTLTQPPKILIVTEFARTTQAFAVEDVNEIVRLNWSQVRPAEACASGAGTVTSIAQFEDPEAGKRLVQVLDVEQILQRVSPVEESGFDSATLGAGLDATSYAPILAADDSSAARTLIGKTLESMSLTYTMTKSGQEAWEALNGIANEAQAQGRPLSELVSMVLTDLEMPEMDGFTLTRKIKADKRFAGLPVIIHSSLSGDANEQHIRSAGADAYVAKFKIEELGGIIESTLRKGSTTDGMPG</sequence>
<dbReference type="GO" id="GO:0000160">
    <property type="term" value="P:phosphorelay signal transduction system"/>
    <property type="evidence" value="ECO:0007669"/>
    <property type="project" value="InterPro"/>
</dbReference>
<dbReference type="SMART" id="SM00260">
    <property type="entry name" value="CheW"/>
    <property type="match status" value="1"/>
</dbReference>
<accession>A0A934SYZ6</accession>
<dbReference type="InterPro" id="IPR036061">
    <property type="entry name" value="CheW-like_dom_sf"/>
</dbReference>
<gene>
    <name evidence="4" type="ORF">JJB74_31380</name>
</gene>
<dbReference type="SUPFAM" id="SSF50341">
    <property type="entry name" value="CheW-like"/>
    <property type="match status" value="1"/>
</dbReference>
<dbReference type="Pfam" id="PF01584">
    <property type="entry name" value="CheW"/>
    <property type="match status" value="1"/>
</dbReference>
<evidence type="ECO:0000313" key="5">
    <source>
        <dbReference type="Proteomes" id="UP000622890"/>
    </source>
</evidence>
<dbReference type="GO" id="GO:0006935">
    <property type="term" value="P:chemotaxis"/>
    <property type="evidence" value="ECO:0007669"/>
    <property type="project" value="InterPro"/>
</dbReference>
<dbReference type="AlphaFoldDB" id="A0A934SYZ6"/>
<dbReference type="SMART" id="SM00448">
    <property type="entry name" value="REC"/>
    <property type="match status" value="1"/>
</dbReference>
<evidence type="ECO:0000259" key="3">
    <source>
        <dbReference type="PROSITE" id="PS50851"/>
    </source>
</evidence>
<comment type="caution">
    <text evidence="4">The sequence shown here is derived from an EMBL/GenBank/DDBJ whole genome shotgun (WGS) entry which is preliminary data.</text>
</comment>
<dbReference type="Gene3D" id="3.40.50.2300">
    <property type="match status" value="1"/>
</dbReference>
<protein>
    <submittedName>
        <fullName evidence="4">Chemotaxis protein CheV</fullName>
    </submittedName>
</protein>
<dbReference type="Gene3D" id="2.30.30.40">
    <property type="entry name" value="SH3 Domains"/>
    <property type="match status" value="1"/>
</dbReference>
<dbReference type="PROSITE" id="PS50851">
    <property type="entry name" value="CHEW"/>
    <property type="match status" value="1"/>
</dbReference>
<keyword evidence="1" id="KW-0597">Phosphoprotein</keyword>
<feature type="modified residue" description="4-aspartylphosphate" evidence="1">
    <location>
        <position position="251"/>
    </location>
</feature>
<keyword evidence="5" id="KW-1185">Reference proteome</keyword>
<dbReference type="SUPFAM" id="SSF52172">
    <property type="entry name" value="CheY-like"/>
    <property type="match status" value="1"/>
</dbReference>
<dbReference type="Pfam" id="PF00072">
    <property type="entry name" value="Response_reg"/>
    <property type="match status" value="1"/>
</dbReference>
<dbReference type="PIRSF" id="PIRSF002867">
    <property type="entry name" value="CheV"/>
    <property type="match status" value="1"/>
</dbReference>
<dbReference type="InterPro" id="IPR024181">
    <property type="entry name" value="Chemotax_regulator_CheV"/>
</dbReference>
<evidence type="ECO:0000256" key="1">
    <source>
        <dbReference type="PROSITE-ProRule" id="PRU00169"/>
    </source>
</evidence>
<feature type="domain" description="Response regulatory" evidence="2">
    <location>
        <begin position="189"/>
        <end position="318"/>
    </location>
</feature>
<dbReference type="RefSeq" id="WP_200598494.1">
    <property type="nucleotide sequence ID" value="NZ_JAEPBG010000039.1"/>
</dbReference>
<dbReference type="Gene3D" id="2.40.50.180">
    <property type="entry name" value="CheA-289, Domain 4"/>
    <property type="match status" value="1"/>
</dbReference>
<dbReference type="InterPro" id="IPR002545">
    <property type="entry name" value="CheW-lke_dom"/>
</dbReference>
<dbReference type="InterPro" id="IPR001789">
    <property type="entry name" value="Sig_transdc_resp-reg_receiver"/>
</dbReference>
<organism evidence="4 5">
    <name type="scientific">Noviherbaspirillum pedocola</name>
    <dbReference type="NCBI Taxonomy" id="2801341"/>
    <lineage>
        <taxon>Bacteria</taxon>
        <taxon>Pseudomonadati</taxon>
        <taxon>Pseudomonadota</taxon>
        <taxon>Betaproteobacteria</taxon>
        <taxon>Burkholderiales</taxon>
        <taxon>Oxalobacteraceae</taxon>
        <taxon>Noviherbaspirillum</taxon>
    </lineage>
</organism>
<name>A0A934SYZ6_9BURK</name>
<dbReference type="EMBL" id="JAEPBG010000039">
    <property type="protein sequence ID" value="MBK4739125.1"/>
    <property type="molecule type" value="Genomic_DNA"/>
</dbReference>
<dbReference type="Proteomes" id="UP000622890">
    <property type="component" value="Unassembled WGS sequence"/>
</dbReference>
<evidence type="ECO:0000313" key="4">
    <source>
        <dbReference type="EMBL" id="MBK4739125.1"/>
    </source>
</evidence>